<keyword evidence="1" id="KW-0732">Signal</keyword>
<feature type="chain" id="PRO_5022009696" description="PEP-CTERM protein-sorting domain-containing protein" evidence="1">
    <location>
        <begin position="27"/>
        <end position="408"/>
    </location>
</feature>
<evidence type="ECO:0000313" key="2">
    <source>
        <dbReference type="EMBL" id="QDT73391.1"/>
    </source>
</evidence>
<reference evidence="2 3" key="1">
    <citation type="submission" date="2019-02" db="EMBL/GenBank/DDBJ databases">
        <title>Deep-cultivation of Planctomycetes and their phenomic and genomic characterization uncovers novel biology.</title>
        <authorList>
            <person name="Wiegand S."/>
            <person name="Jogler M."/>
            <person name="Boedeker C."/>
            <person name="Pinto D."/>
            <person name="Vollmers J."/>
            <person name="Rivas-Marin E."/>
            <person name="Kohn T."/>
            <person name="Peeters S.H."/>
            <person name="Heuer A."/>
            <person name="Rast P."/>
            <person name="Oberbeckmann S."/>
            <person name="Bunk B."/>
            <person name="Jeske O."/>
            <person name="Meyerdierks A."/>
            <person name="Storesund J.E."/>
            <person name="Kallscheuer N."/>
            <person name="Luecker S."/>
            <person name="Lage O.M."/>
            <person name="Pohl T."/>
            <person name="Merkel B.J."/>
            <person name="Hornburger P."/>
            <person name="Mueller R.-W."/>
            <person name="Bruemmer F."/>
            <person name="Labrenz M."/>
            <person name="Spormann A.M."/>
            <person name="Op den Camp H."/>
            <person name="Overmann J."/>
            <person name="Amann R."/>
            <person name="Jetten M.S.M."/>
            <person name="Mascher T."/>
            <person name="Medema M.H."/>
            <person name="Devos D.P."/>
            <person name="Kaster A.-K."/>
            <person name="Ovreas L."/>
            <person name="Rohde M."/>
            <person name="Galperin M.Y."/>
            <person name="Jogler C."/>
        </authorList>
    </citation>
    <scope>NUCLEOTIDE SEQUENCE [LARGE SCALE GENOMIC DNA]</scope>
    <source>
        <strain evidence="2 3">I41</strain>
    </source>
</reference>
<feature type="signal peptide" evidence="1">
    <location>
        <begin position="1"/>
        <end position="26"/>
    </location>
</feature>
<evidence type="ECO:0000313" key="3">
    <source>
        <dbReference type="Proteomes" id="UP000317909"/>
    </source>
</evidence>
<keyword evidence="3" id="KW-1185">Reference proteome</keyword>
<dbReference type="AlphaFoldDB" id="A0A517TYF0"/>
<evidence type="ECO:0000256" key="1">
    <source>
        <dbReference type="SAM" id="SignalP"/>
    </source>
</evidence>
<proteinExistence type="predicted"/>
<organism evidence="2 3">
    <name type="scientific">Lacipirellula limnantheis</name>
    <dbReference type="NCBI Taxonomy" id="2528024"/>
    <lineage>
        <taxon>Bacteria</taxon>
        <taxon>Pseudomonadati</taxon>
        <taxon>Planctomycetota</taxon>
        <taxon>Planctomycetia</taxon>
        <taxon>Pirellulales</taxon>
        <taxon>Lacipirellulaceae</taxon>
        <taxon>Lacipirellula</taxon>
    </lineage>
</organism>
<dbReference type="KEGG" id="llh:I41_25800"/>
<dbReference type="SUPFAM" id="SSF69322">
    <property type="entry name" value="Tricorn protease domain 2"/>
    <property type="match status" value="1"/>
</dbReference>
<dbReference type="EMBL" id="CP036339">
    <property type="protein sequence ID" value="QDT73391.1"/>
    <property type="molecule type" value="Genomic_DNA"/>
</dbReference>
<dbReference type="NCBIfam" id="TIGR02913">
    <property type="entry name" value="HAF_rpt"/>
    <property type="match status" value="1"/>
</dbReference>
<name>A0A517TYF0_9BACT</name>
<accession>A0A517TYF0</accession>
<protein>
    <recommendedName>
        <fullName evidence="4">PEP-CTERM protein-sorting domain-containing protein</fullName>
    </recommendedName>
</protein>
<dbReference type="InterPro" id="IPR014262">
    <property type="entry name" value="HAF_rpt"/>
</dbReference>
<evidence type="ECO:0008006" key="4">
    <source>
        <dbReference type="Google" id="ProtNLM"/>
    </source>
</evidence>
<gene>
    <name evidence="2" type="ORF">I41_25800</name>
</gene>
<sequence precursor="true">MQLAEGRLTAFGVLCLIVAANSSTVAATVEYLSPPGQPFLPLSLSPDGSSAHLILNDGSSDDYFWSEGHGLKAIPIPTDPRYASIGVRDVSADGSSFVGRARSGSTFVALRWTTGGEISELAGLRGGKTDSILPRAISANGAVIVGDSDYTNNDREAVTWSNSDGSLTRLGHLGISPLYREISGPRAVSSDGSVIVGYSSRSDGWTRAFRWSSGKGMAEMPPSELTTHFSDASGVSPNGRYAVGYGSTLQNVPQAVIWDMTAETVLGLGMLPSSSFSVPSHLVAYPEGSRAFAASDDGQIAVGVSAVFARINSFGDGKSYERTFIWTPSSGIKTPMEFLVDYLGLNLHGATISEVYDLSADGKTLLASGLNAGGMATAMLVHLPIPEPSSIALACFGLVPLAAIRRRR</sequence>
<dbReference type="Proteomes" id="UP000317909">
    <property type="component" value="Chromosome"/>
</dbReference>